<keyword evidence="4 10" id="KW-0436">Ligase</keyword>
<dbReference type="Gene3D" id="3.40.1190.10">
    <property type="entry name" value="Mur-like, catalytic domain"/>
    <property type="match status" value="1"/>
</dbReference>
<keyword evidence="15" id="KW-1185">Reference proteome</keyword>
<dbReference type="InterPro" id="IPR036565">
    <property type="entry name" value="Mur-like_cat_sf"/>
</dbReference>
<evidence type="ECO:0000313" key="14">
    <source>
        <dbReference type="EMBL" id="UQZ86609.1"/>
    </source>
</evidence>
<dbReference type="EMBL" id="CP027059">
    <property type="protein sequence ID" value="UQZ86609.1"/>
    <property type="molecule type" value="Genomic_DNA"/>
</dbReference>
<evidence type="ECO:0000256" key="9">
    <source>
        <dbReference type="ARBA" id="ARBA00023316"/>
    </source>
</evidence>
<feature type="binding site" evidence="10">
    <location>
        <position position="468"/>
    </location>
    <ligand>
        <name>meso-2,6-diaminopimelate</name>
        <dbReference type="ChEBI" id="CHEBI:57791"/>
    </ligand>
</feature>
<feature type="binding site" evidence="10">
    <location>
        <position position="389"/>
    </location>
    <ligand>
        <name>meso-2,6-diaminopimelate</name>
        <dbReference type="ChEBI" id="CHEBI:57791"/>
    </ligand>
</feature>
<dbReference type="Gene3D" id="3.90.190.20">
    <property type="entry name" value="Mur ligase, C-terminal domain"/>
    <property type="match status" value="1"/>
</dbReference>
<feature type="binding site" evidence="10">
    <location>
        <position position="190"/>
    </location>
    <ligand>
        <name>UDP-N-acetyl-alpha-D-muramoyl-L-alanyl-D-glutamate</name>
        <dbReference type="ChEBI" id="CHEBI:83900"/>
    </ligand>
</feature>
<keyword evidence="10" id="KW-0460">Magnesium</keyword>
<keyword evidence="3 10" id="KW-0963">Cytoplasm</keyword>
<comment type="similarity">
    <text evidence="2 10">Belongs to the MurCDEF family. MurE subfamily.</text>
</comment>
<dbReference type="HAMAP" id="MF_00208">
    <property type="entry name" value="MurE"/>
    <property type="match status" value="1"/>
</dbReference>
<dbReference type="NCBIfam" id="NF001124">
    <property type="entry name" value="PRK00139.1-2"/>
    <property type="match status" value="1"/>
</dbReference>
<feature type="binding site" evidence="10">
    <location>
        <begin position="113"/>
        <end position="119"/>
    </location>
    <ligand>
        <name>ATP</name>
        <dbReference type="ChEBI" id="CHEBI:30616"/>
    </ligand>
</feature>
<proteinExistence type="inferred from homology"/>
<dbReference type="Gene3D" id="3.40.1390.10">
    <property type="entry name" value="MurE/MurF, N-terminal domain"/>
    <property type="match status" value="1"/>
</dbReference>
<comment type="catalytic activity">
    <reaction evidence="10">
        <text>UDP-N-acetyl-alpha-D-muramoyl-L-alanyl-D-glutamate + meso-2,6-diaminopimelate + ATP = UDP-N-acetyl-alpha-D-muramoyl-L-alanyl-gamma-D-glutamyl-meso-2,6-diaminopimelate + ADP + phosphate + H(+)</text>
        <dbReference type="Rhea" id="RHEA:23676"/>
        <dbReference type="ChEBI" id="CHEBI:15378"/>
        <dbReference type="ChEBI" id="CHEBI:30616"/>
        <dbReference type="ChEBI" id="CHEBI:43474"/>
        <dbReference type="ChEBI" id="CHEBI:57791"/>
        <dbReference type="ChEBI" id="CHEBI:83900"/>
        <dbReference type="ChEBI" id="CHEBI:83905"/>
        <dbReference type="ChEBI" id="CHEBI:456216"/>
        <dbReference type="EC" id="6.3.2.13"/>
    </reaction>
</comment>
<dbReference type="PANTHER" id="PTHR23135">
    <property type="entry name" value="MUR LIGASE FAMILY MEMBER"/>
    <property type="match status" value="1"/>
</dbReference>
<dbReference type="PROSITE" id="PS01011">
    <property type="entry name" value="FOLYLPOLYGLU_SYNT_1"/>
    <property type="match status" value="1"/>
</dbReference>
<dbReference type="PANTHER" id="PTHR23135:SF4">
    <property type="entry name" value="UDP-N-ACETYLMURAMOYL-L-ALANYL-D-GLUTAMATE--2,6-DIAMINOPIMELATE LIGASE MURE HOMOLOG, CHLOROPLASTIC"/>
    <property type="match status" value="1"/>
</dbReference>
<sequence length="500" mass="54697">MELRRLLSGLHTIRRTGDDTVDITGVQMDFRRVRPGDLFVCIPGSPGILEDRHAYAGDAVRRGAAALVVERDVAESGDVPLIYVKDARYALAAAASRFYDYPSTRLKVIGITGTNGKTTTSHLIEHLLKEHGFHTGLMGNLYTRIGQEETFFANNTQEPPDLQNNLRRMADARADYCVMEVTSQGLDLGRVIGTRFHTAVFTNLTQDHLDYHLTMDNYLEAKGLLFSRLGNACSSDGAGAVAVLNADDSASDYCRRQTTAQIVTYGINNKADVTAANIRLSASGTQFDVSYLGQSAAVRLPLVGLFNVYNALAAIAAVIPEGIEIAEAARYMAGMKPVRGRMETIDEGQPFTVLIDYAHTPDGLAQALRAARGFTRGQLVAVFGCGGDRDRAKRPEMGRIAARLCGRIIVTSDNPRYEHPDAIMQDIGRGIVEEGFPASHCEMIADRADAIRRAVMLAGEGDVVIVAGKGHEDYQFMNGRRMHFDDREAVIDALREREGR</sequence>
<dbReference type="RefSeq" id="WP_249862132.1">
    <property type="nucleotide sequence ID" value="NZ_CP027059.1"/>
</dbReference>
<evidence type="ECO:0000256" key="4">
    <source>
        <dbReference type="ARBA" id="ARBA00022598"/>
    </source>
</evidence>
<dbReference type="InterPro" id="IPR035911">
    <property type="entry name" value="MurE/MurF_N"/>
</dbReference>
<dbReference type="SUPFAM" id="SSF53244">
    <property type="entry name" value="MurD-like peptide ligases, peptide-binding domain"/>
    <property type="match status" value="1"/>
</dbReference>
<gene>
    <name evidence="14" type="primary">murE_1</name>
    <name evidence="10" type="synonym">murE</name>
    <name evidence="14" type="ORF">SK3146_05902</name>
</gene>
<dbReference type="InterPro" id="IPR005761">
    <property type="entry name" value="UDP-N-AcMur-Glu-dNH2Pim_ligase"/>
</dbReference>
<dbReference type="SUPFAM" id="SSF53623">
    <property type="entry name" value="MurD-like peptide ligases, catalytic domain"/>
    <property type="match status" value="1"/>
</dbReference>
<keyword evidence="6 10" id="KW-0067">ATP-binding</keyword>
<comment type="function">
    <text evidence="10">Catalyzes the addition of meso-diaminopimelic acid to the nucleotide precursor UDP-N-acetylmuramoyl-L-alanyl-D-glutamate (UMAG) in the biosynthesis of bacterial cell-wall peptidoglycan.</text>
</comment>
<feature type="domain" description="Mur ligase C-terminal" evidence="12">
    <location>
        <begin position="340"/>
        <end position="470"/>
    </location>
</feature>
<comment type="PTM">
    <text evidence="10">Carboxylation is probably crucial for Mg(2+) binding and, consequently, for the gamma-phosphate positioning of ATP.</text>
</comment>
<keyword evidence="10 11" id="KW-0132">Cell division</keyword>
<organism evidence="14 15">
    <name type="scientific">Paenibacillus konkukensis</name>
    <dbReference type="NCBI Taxonomy" id="2020716"/>
    <lineage>
        <taxon>Bacteria</taxon>
        <taxon>Bacillati</taxon>
        <taxon>Bacillota</taxon>
        <taxon>Bacilli</taxon>
        <taxon>Bacillales</taxon>
        <taxon>Paenibacillaceae</taxon>
        <taxon>Paenibacillus</taxon>
    </lineage>
</organism>
<protein>
    <recommendedName>
        <fullName evidence="10">UDP-N-acetylmuramoyl-L-alanyl-D-glutamate--2,6-diaminopimelate ligase</fullName>
        <ecNumber evidence="10">6.3.2.13</ecNumber>
    </recommendedName>
    <alternativeName>
        <fullName evidence="10">Meso-A2pm-adding enzyme</fullName>
    </alternativeName>
    <alternativeName>
        <fullName evidence="10">Meso-diaminopimelate-adding enzyme</fullName>
    </alternativeName>
    <alternativeName>
        <fullName evidence="10">UDP-MurNAc-L-Ala-D-Glu:meso-diaminopimelate ligase</fullName>
    </alternativeName>
    <alternativeName>
        <fullName evidence="10">UDP-MurNAc-tripeptide synthetase</fullName>
    </alternativeName>
    <alternativeName>
        <fullName evidence="10">UDP-N-acetylmuramyl-tripeptide synthetase</fullName>
    </alternativeName>
</protein>
<dbReference type="Pfam" id="PF08245">
    <property type="entry name" value="Mur_ligase_M"/>
    <property type="match status" value="1"/>
</dbReference>
<feature type="binding site" evidence="10">
    <location>
        <position position="154"/>
    </location>
    <ligand>
        <name>UDP-N-acetyl-alpha-D-muramoyl-L-alanyl-D-glutamate</name>
        <dbReference type="ChEBI" id="CHEBI:83900"/>
    </ligand>
</feature>
<evidence type="ECO:0000256" key="7">
    <source>
        <dbReference type="ARBA" id="ARBA00022960"/>
    </source>
</evidence>
<feature type="binding site" evidence="10">
    <location>
        <begin position="413"/>
        <end position="416"/>
    </location>
    <ligand>
        <name>meso-2,6-diaminopimelate</name>
        <dbReference type="ChEBI" id="CHEBI:57791"/>
    </ligand>
</feature>
<dbReference type="NCBIfam" id="NF001126">
    <property type="entry name" value="PRK00139.1-4"/>
    <property type="match status" value="1"/>
</dbReference>
<dbReference type="NCBIfam" id="TIGR01085">
    <property type="entry name" value="murE"/>
    <property type="match status" value="1"/>
</dbReference>
<feature type="modified residue" description="N6-carboxylysine" evidence="10">
    <location>
        <position position="222"/>
    </location>
</feature>
<comment type="pathway">
    <text evidence="1 10 11">Cell wall biogenesis; peptidoglycan biosynthesis.</text>
</comment>
<evidence type="ECO:0000256" key="8">
    <source>
        <dbReference type="ARBA" id="ARBA00022984"/>
    </source>
</evidence>
<dbReference type="Pfam" id="PF02875">
    <property type="entry name" value="Mur_ligase_C"/>
    <property type="match status" value="1"/>
</dbReference>
<keyword evidence="10 11" id="KW-0131">Cell cycle</keyword>
<evidence type="ECO:0000313" key="15">
    <source>
        <dbReference type="Proteomes" id="UP001057134"/>
    </source>
</evidence>
<reference evidence="14" key="2">
    <citation type="journal article" date="2021" name="J Anim Sci Technol">
        <title>Complete genome sequence of Paenibacillus konkukensis sp. nov. SK3146 as a potential probiotic strain.</title>
        <authorList>
            <person name="Jung H.I."/>
            <person name="Park S."/>
            <person name="Niu K.M."/>
            <person name="Lee S.W."/>
            <person name="Kothari D."/>
            <person name="Yi K.J."/>
            <person name="Kim S.K."/>
        </authorList>
    </citation>
    <scope>NUCLEOTIDE SEQUENCE</scope>
    <source>
        <strain evidence="14">SK3146</strain>
    </source>
</reference>
<evidence type="ECO:0000256" key="6">
    <source>
        <dbReference type="ARBA" id="ARBA00022840"/>
    </source>
</evidence>
<dbReference type="Proteomes" id="UP001057134">
    <property type="component" value="Chromosome"/>
</dbReference>
<feature type="short sequence motif" description="Meso-diaminopimelate recognition motif" evidence="10">
    <location>
        <begin position="413"/>
        <end position="416"/>
    </location>
</feature>
<reference evidence="14" key="1">
    <citation type="submission" date="2018-02" db="EMBL/GenBank/DDBJ databases">
        <authorList>
            <person name="Kim S.-K."/>
            <person name="Jung H.-I."/>
            <person name="Lee S.-W."/>
        </authorList>
    </citation>
    <scope>NUCLEOTIDE SEQUENCE</scope>
    <source>
        <strain evidence="14">SK3146</strain>
    </source>
</reference>
<dbReference type="InterPro" id="IPR013221">
    <property type="entry name" value="Mur_ligase_cen"/>
</dbReference>
<name>A0ABY4RZ08_9BACL</name>
<evidence type="ECO:0000256" key="3">
    <source>
        <dbReference type="ARBA" id="ARBA00022490"/>
    </source>
</evidence>
<dbReference type="InterPro" id="IPR018109">
    <property type="entry name" value="Folylpolyglutamate_synth_CS"/>
</dbReference>
<dbReference type="GO" id="GO:0047482">
    <property type="term" value="F:UDP-N-acetylmuramoyl-L-alanyl-D-glutamate-L-lysine ligase activity"/>
    <property type="evidence" value="ECO:0007669"/>
    <property type="project" value="UniProtKB-EC"/>
</dbReference>
<evidence type="ECO:0000256" key="11">
    <source>
        <dbReference type="RuleBase" id="RU004135"/>
    </source>
</evidence>
<dbReference type="EC" id="6.3.2.13" evidence="10"/>
<dbReference type="InterPro" id="IPR004101">
    <property type="entry name" value="Mur_ligase_C"/>
</dbReference>
<evidence type="ECO:0000256" key="1">
    <source>
        <dbReference type="ARBA" id="ARBA00004752"/>
    </source>
</evidence>
<keyword evidence="9 10" id="KW-0961">Cell wall biogenesis/degradation</keyword>
<keyword evidence="7 10" id="KW-0133">Cell shape</keyword>
<evidence type="ECO:0000256" key="10">
    <source>
        <dbReference type="HAMAP-Rule" id="MF_00208"/>
    </source>
</evidence>
<feature type="binding site" evidence="10">
    <location>
        <position position="182"/>
    </location>
    <ligand>
        <name>UDP-N-acetyl-alpha-D-muramoyl-L-alanyl-D-glutamate</name>
        <dbReference type="ChEBI" id="CHEBI:83900"/>
    </ligand>
</feature>
<evidence type="ECO:0000256" key="5">
    <source>
        <dbReference type="ARBA" id="ARBA00022741"/>
    </source>
</evidence>
<evidence type="ECO:0000259" key="12">
    <source>
        <dbReference type="Pfam" id="PF02875"/>
    </source>
</evidence>
<comment type="subcellular location">
    <subcellularLocation>
        <location evidence="10 11">Cytoplasm</location>
    </subcellularLocation>
</comment>
<keyword evidence="8 10" id="KW-0573">Peptidoglycan synthesis</keyword>
<comment type="cofactor">
    <cofactor evidence="10">
        <name>Mg(2+)</name>
        <dbReference type="ChEBI" id="CHEBI:18420"/>
    </cofactor>
</comment>
<feature type="binding site" evidence="10">
    <location>
        <position position="472"/>
    </location>
    <ligand>
        <name>meso-2,6-diaminopimelate</name>
        <dbReference type="ChEBI" id="CHEBI:57791"/>
    </ligand>
</feature>
<evidence type="ECO:0000256" key="2">
    <source>
        <dbReference type="ARBA" id="ARBA00005898"/>
    </source>
</evidence>
<feature type="domain" description="Mur ligase central" evidence="13">
    <location>
        <begin position="111"/>
        <end position="318"/>
    </location>
</feature>
<dbReference type="SUPFAM" id="SSF63418">
    <property type="entry name" value="MurE/MurF N-terminal domain"/>
    <property type="match status" value="1"/>
</dbReference>
<evidence type="ECO:0000259" key="13">
    <source>
        <dbReference type="Pfam" id="PF08245"/>
    </source>
</evidence>
<keyword evidence="5 10" id="KW-0547">Nucleotide-binding</keyword>
<dbReference type="InterPro" id="IPR036615">
    <property type="entry name" value="Mur_ligase_C_dom_sf"/>
</dbReference>
<comment type="caution">
    <text evidence="10">Lacks conserved residue(s) required for the propagation of feature annotation.</text>
</comment>
<accession>A0ABY4RZ08</accession>